<organism evidence="2 3">
    <name type="scientific">Sorangium cellulosum</name>
    <name type="common">Polyangium cellulosum</name>
    <dbReference type="NCBI Taxonomy" id="56"/>
    <lineage>
        <taxon>Bacteria</taxon>
        <taxon>Pseudomonadati</taxon>
        <taxon>Myxococcota</taxon>
        <taxon>Polyangia</taxon>
        <taxon>Polyangiales</taxon>
        <taxon>Polyangiaceae</taxon>
        <taxon>Sorangium</taxon>
    </lineage>
</organism>
<dbReference type="EMBL" id="JEMA01001007">
    <property type="protein sequence ID" value="KYF63383.1"/>
    <property type="molecule type" value="Genomic_DNA"/>
</dbReference>
<keyword evidence="1" id="KW-0812">Transmembrane</keyword>
<protein>
    <submittedName>
        <fullName evidence="2">Uncharacterized protein</fullName>
    </submittedName>
</protein>
<name>A0A150Q6B4_SORCE</name>
<dbReference type="AlphaFoldDB" id="A0A150Q6B4"/>
<evidence type="ECO:0000256" key="1">
    <source>
        <dbReference type="SAM" id="Phobius"/>
    </source>
</evidence>
<reference evidence="2 3" key="1">
    <citation type="submission" date="2014-02" db="EMBL/GenBank/DDBJ databases">
        <title>The small core and large imbalanced accessory genome model reveals a collaborative survival strategy of Sorangium cellulosum strains in nature.</title>
        <authorList>
            <person name="Han K."/>
            <person name="Peng R."/>
            <person name="Blom J."/>
            <person name="Li Y.-Z."/>
        </authorList>
    </citation>
    <scope>NUCLEOTIDE SEQUENCE [LARGE SCALE GENOMIC DNA]</scope>
    <source>
        <strain evidence="2 3">So0008-312</strain>
    </source>
</reference>
<feature type="transmembrane region" description="Helical" evidence="1">
    <location>
        <begin position="407"/>
        <end position="429"/>
    </location>
</feature>
<feature type="transmembrane region" description="Helical" evidence="1">
    <location>
        <begin position="94"/>
        <end position="114"/>
    </location>
</feature>
<feature type="transmembrane region" description="Helical" evidence="1">
    <location>
        <begin position="36"/>
        <end position="51"/>
    </location>
</feature>
<dbReference type="RefSeq" id="WP_061612183.1">
    <property type="nucleotide sequence ID" value="NZ_JEMA01001007.1"/>
</dbReference>
<comment type="caution">
    <text evidence="2">The sequence shown here is derived from an EMBL/GenBank/DDBJ whole genome shotgun (WGS) entry which is preliminary data.</text>
</comment>
<evidence type="ECO:0000313" key="2">
    <source>
        <dbReference type="EMBL" id="KYF63383.1"/>
    </source>
</evidence>
<feature type="transmembrane region" description="Helical" evidence="1">
    <location>
        <begin position="296"/>
        <end position="313"/>
    </location>
</feature>
<evidence type="ECO:0000313" key="3">
    <source>
        <dbReference type="Proteomes" id="UP000075260"/>
    </source>
</evidence>
<keyword evidence="1" id="KW-0472">Membrane</keyword>
<gene>
    <name evidence="2" type="ORF">BE15_12035</name>
</gene>
<dbReference type="Proteomes" id="UP000075260">
    <property type="component" value="Unassembled WGS sequence"/>
</dbReference>
<accession>A0A150Q6B4</accession>
<feature type="transmembrane region" description="Helical" evidence="1">
    <location>
        <begin position="135"/>
        <end position="156"/>
    </location>
</feature>
<keyword evidence="1" id="KW-1133">Transmembrane helix</keyword>
<sequence length="430" mass="44340">MSSPLAASPARAGRIGACLGGAILLATYALPVLHPAAVAAASLLAVLFLAWRDRRPHGCTATALGLTLLSPALVAHACLLLEQRIALATPGGMLGVLIAAWAAPLVGGLFGRLGSLLTSLLLRRERAWLPPTLRAASLAALALAAALVASAGLRLIQRPGLDRYVASLPVAAVLPPALGEPSRFVSGGGYSDLSRKLPVYEHAVAGLVVTRTCDTECKVSIAADTTIPPASESSYFVEHVPPEASLAVRRNSAADLVLIEPLDGDADPRPLAFRGSHLAPVDLYPEDLLGVAGPPLSWFVVAAAGVLFAGFVAQRRRRARKRFERLASAPAGTRDEGGWITFDEPLPGLRLPPDHDGPTGRVLVLSGAEARAVTYRDAGQPGVVEVLPGERGALLAGARGELVRLDALALAAALLTAAPLLAAASRGLVS</sequence>
<proteinExistence type="predicted"/>
<feature type="transmembrane region" description="Helical" evidence="1">
    <location>
        <begin position="63"/>
        <end position="82"/>
    </location>
</feature>